<dbReference type="PANTHER" id="PTHR43639">
    <property type="entry name" value="OXIDOREDUCTASE, SHORT-CHAIN DEHYDROGENASE/REDUCTASE FAMILY (AFU_ORTHOLOGUE AFUA_5G02870)"/>
    <property type="match status" value="1"/>
</dbReference>
<keyword evidence="4" id="KW-1185">Reference proteome</keyword>
<keyword evidence="2" id="KW-0560">Oxidoreductase</keyword>
<proteinExistence type="inferred from homology"/>
<evidence type="ECO:0000256" key="1">
    <source>
        <dbReference type="ARBA" id="ARBA00006484"/>
    </source>
</evidence>
<dbReference type="PRINTS" id="PR00081">
    <property type="entry name" value="GDHRDH"/>
</dbReference>
<evidence type="ECO:0000313" key="3">
    <source>
        <dbReference type="EMBL" id="SAK94716.1"/>
    </source>
</evidence>
<dbReference type="InterPro" id="IPR020904">
    <property type="entry name" value="Sc_DH/Rdtase_CS"/>
</dbReference>
<comment type="similarity">
    <text evidence="1">Belongs to the short-chain dehydrogenases/reductases (SDR) family.</text>
</comment>
<dbReference type="EMBL" id="FCOI02000043">
    <property type="protein sequence ID" value="SAK94716.1"/>
    <property type="molecule type" value="Genomic_DNA"/>
</dbReference>
<dbReference type="STRING" id="1777137.AWB76_07052"/>
<dbReference type="AlphaFoldDB" id="A0A158DKI9"/>
<dbReference type="Proteomes" id="UP000054624">
    <property type="component" value="Unassembled WGS sequence"/>
</dbReference>
<sequence length="255" mass="26742">MITGAGSGIGAETAKQFARAGSHVGVIDRNEQRAAEVVRDITDAGGSAIALPADISSEADVRNTVTQITSRFGACDVLVNNAAVSSGASLLKVGLEDWNRLFAVNLTGALICTQAFGVQMAKENRGGCIINVGSITGLHPMPCSGGYSISKAALSMFSRVLMLELASNGVRVNTVIPGLIRTPATEGAYADPSIAQARRRLIPVGMEGRPEEVAEVIVMLASDRTKYISGQEIVVDGGLSQTLMSLMPRVRVRRD</sequence>
<dbReference type="PANTHER" id="PTHR43639:SF9">
    <property type="entry name" value="BLL5898 PROTEIN"/>
    <property type="match status" value="1"/>
</dbReference>
<dbReference type="InterPro" id="IPR036291">
    <property type="entry name" value="NAD(P)-bd_dom_sf"/>
</dbReference>
<evidence type="ECO:0000256" key="2">
    <source>
        <dbReference type="ARBA" id="ARBA00023002"/>
    </source>
</evidence>
<dbReference type="PROSITE" id="PS00061">
    <property type="entry name" value="ADH_SHORT"/>
    <property type="match status" value="1"/>
</dbReference>
<dbReference type="FunFam" id="3.40.50.720:FF:000084">
    <property type="entry name" value="Short-chain dehydrogenase reductase"/>
    <property type="match status" value="1"/>
</dbReference>
<gene>
    <name evidence="3" type="ORF">AWB76_07052</name>
</gene>
<reference evidence="4" key="1">
    <citation type="submission" date="2016-01" db="EMBL/GenBank/DDBJ databases">
        <authorList>
            <person name="Peeters Charlotte."/>
        </authorList>
    </citation>
    <scope>NUCLEOTIDE SEQUENCE [LARGE SCALE GENOMIC DNA]</scope>
</reference>
<accession>A0A158DKI9</accession>
<protein>
    <submittedName>
        <fullName evidence="3">3-beta-hydroxysteroid dehydrogenase</fullName>
    </submittedName>
</protein>
<dbReference type="InterPro" id="IPR002347">
    <property type="entry name" value="SDR_fam"/>
</dbReference>
<name>A0A158DKI9_9BURK</name>
<dbReference type="Gene3D" id="3.40.50.720">
    <property type="entry name" value="NAD(P)-binding Rossmann-like Domain"/>
    <property type="match status" value="1"/>
</dbReference>
<dbReference type="CDD" id="cd05233">
    <property type="entry name" value="SDR_c"/>
    <property type="match status" value="1"/>
</dbReference>
<dbReference type="Pfam" id="PF13561">
    <property type="entry name" value="adh_short_C2"/>
    <property type="match status" value="1"/>
</dbReference>
<dbReference type="GO" id="GO:0016491">
    <property type="term" value="F:oxidoreductase activity"/>
    <property type="evidence" value="ECO:0007669"/>
    <property type="project" value="UniProtKB-KW"/>
</dbReference>
<dbReference type="PRINTS" id="PR00080">
    <property type="entry name" value="SDRFAMILY"/>
</dbReference>
<dbReference type="SUPFAM" id="SSF51735">
    <property type="entry name" value="NAD(P)-binding Rossmann-fold domains"/>
    <property type="match status" value="1"/>
</dbReference>
<evidence type="ECO:0000313" key="4">
    <source>
        <dbReference type="Proteomes" id="UP000054624"/>
    </source>
</evidence>
<organism evidence="3 4">
    <name type="scientific">Caballeronia temeraria</name>
    <dbReference type="NCBI Taxonomy" id="1777137"/>
    <lineage>
        <taxon>Bacteria</taxon>
        <taxon>Pseudomonadati</taxon>
        <taxon>Pseudomonadota</taxon>
        <taxon>Betaproteobacteria</taxon>
        <taxon>Burkholderiales</taxon>
        <taxon>Burkholderiaceae</taxon>
        <taxon>Caballeronia</taxon>
    </lineage>
</organism>